<gene>
    <name evidence="1" type="ordered locus">PMN2A_2156</name>
</gene>
<sequence length="55" mass="6064">MGGIYVKECNGAAPVVGGGQPNILVKMIKTIRKIYIKNETLINTFSLKHLLNSYN</sequence>
<proteinExistence type="predicted"/>
<protein>
    <submittedName>
        <fullName evidence="1">Uncharacterized protein</fullName>
    </submittedName>
</protein>
<name>A7MDY9_PROMT</name>
<organism evidence="1 2">
    <name type="scientific">Prochlorococcus marinus (strain NATL2A)</name>
    <dbReference type="NCBI Taxonomy" id="59920"/>
    <lineage>
        <taxon>Bacteria</taxon>
        <taxon>Bacillati</taxon>
        <taxon>Cyanobacteriota</taxon>
        <taxon>Cyanophyceae</taxon>
        <taxon>Synechococcales</taxon>
        <taxon>Prochlorococcaceae</taxon>
        <taxon>Prochlorococcus</taxon>
    </lineage>
</organism>
<dbReference type="AlphaFoldDB" id="A7MDY9"/>
<dbReference type="STRING" id="59920.PMN2A_2156"/>
<keyword evidence="2" id="KW-1185">Reference proteome</keyword>
<dbReference type="HOGENOM" id="CLU_3028793_0_0_3"/>
<reference evidence="1 2" key="1">
    <citation type="journal article" date="2007" name="PLoS Genet.">
        <title>Patterns and implications of gene gain and loss in the evolution of Prochlorococcus.</title>
        <authorList>
            <person name="Kettler G.C."/>
            <person name="Martiny A.C."/>
            <person name="Huang K."/>
            <person name="Zucker J."/>
            <person name="Coleman M.L."/>
            <person name="Rodrigue S."/>
            <person name="Chen F."/>
            <person name="Lapidus A."/>
            <person name="Ferriera S."/>
            <person name="Johnson J."/>
            <person name="Steglich C."/>
            <person name="Church G.M."/>
            <person name="Richardson P."/>
            <person name="Chisholm S.W."/>
        </authorList>
    </citation>
    <scope>NUCLEOTIDE SEQUENCE [LARGE SCALE GENOMIC DNA]</scope>
    <source>
        <strain evidence="1 2">NATL2A</strain>
    </source>
</reference>
<evidence type="ECO:0000313" key="1">
    <source>
        <dbReference type="EMBL" id="ABU24077.1"/>
    </source>
</evidence>
<evidence type="ECO:0000313" key="2">
    <source>
        <dbReference type="Proteomes" id="UP000002535"/>
    </source>
</evidence>
<dbReference type="Proteomes" id="UP000002535">
    <property type="component" value="Chromosome"/>
</dbReference>
<dbReference type="EMBL" id="CP000095">
    <property type="protein sequence ID" value="ABU24077.1"/>
    <property type="molecule type" value="Genomic_DNA"/>
</dbReference>
<dbReference type="KEGG" id="pmn:PMN2A_2156"/>
<accession>A7MDY9</accession>